<accession>A0A7D5E7K9</accession>
<feature type="transmembrane region" description="Helical" evidence="1">
    <location>
        <begin position="119"/>
        <end position="137"/>
    </location>
</feature>
<evidence type="ECO:0000313" key="2">
    <source>
        <dbReference type="EMBL" id="QLC50912.1"/>
    </source>
</evidence>
<sequence length="153" mass="16689">MECNYSNKEVLFAALAGVLYSLFGIFNIAEGIGVNTGLAGILFVPGDILGGICLVVIGTVFLYGLKEMRQGINAGVSFVYVGILLSLVFMAVYLLIMAGSLLDSFIVPDDYEGWSIMETFRPGIYLGLLSIAGMLYWKDSFSLHEVLVFREGY</sequence>
<reference evidence="2 3" key="1">
    <citation type="submission" date="2020-06" db="EMBL/GenBank/DDBJ databases">
        <title>Methanolobus halotolerans sp. nov., isolated from a saline lake Tus in Siberia.</title>
        <authorList>
            <person name="Shen Y."/>
            <person name="Chen S.-C."/>
            <person name="Lai M.-C."/>
            <person name="Huang H.-H."/>
            <person name="Chiu H.-H."/>
            <person name="Tang S.-L."/>
            <person name="Rogozin D.Y."/>
            <person name="Degermendzhy A.G."/>
        </authorList>
    </citation>
    <scope>NUCLEOTIDE SEQUENCE [LARGE SCALE GENOMIC DNA]</scope>
    <source>
        <strain evidence="2 3">DSM 21339</strain>
    </source>
</reference>
<protein>
    <submittedName>
        <fullName evidence="2">Uncharacterized protein</fullName>
    </submittedName>
</protein>
<gene>
    <name evidence="2" type="ORF">HWN40_12065</name>
</gene>
<name>A0A7D5E7K9_9EURY</name>
<dbReference type="EMBL" id="CP058215">
    <property type="protein sequence ID" value="QLC50912.1"/>
    <property type="molecule type" value="Genomic_DNA"/>
</dbReference>
<dbReference type="KEGG" id="mzi:HWN40_12065"/>
<dbReference type="AlphaFoldDB" id="A0A7D5E7K9"/>
<dbReference type="OrthoDB" id="142281at2157"/>
<keyword evidence="1" id="KW-0472">Membrane</keyword>
<keyword evidence="3" id="KW-1185">Reference proteome</keyword>
<dbReference type="RefSeq" id="WP_176965967.1">
    <property type="nucleotide sequence ID" value="NZ_CP058215.1"/>
</dbReference>
<dbReference type="GeneID" id="55822422"/>
<keyword evidence="1" id="KW-1133">Transmembrane helix</keyword>
<proteinExistence type="predicted"/>
<feature type="transmembrane region" description="Helical" evidence="1">
    <location>
        <begin position="12"/>
        <end position="29"/>
    </location>
</feature>
<organism evidence="2 3">
    <name type="scientific">Methanolobus zinderi</name>
    <dbReference type="NCBI Taxonomy" id="536044"/>
    <lineage>
        <taxon>Archaea</taxon>
        <taxon>Methanobacteriati</taxon>
        <taxon>Methanobacteriota</taxon>
        <taxon>Stenosarchaea group</taxon>
        <taxon>Methanomicrobia</taxon>
        <taxon>Methanosarcinales</taxon>
        <taxon>Methanosarcinaceae</taxon>
        <taxon>Methanolobus</taxon>
    </lineage>
</organism>
<feature type="transmembrane region" description="Helical" evidence="1">
    <location>
        <begin position="77"/>
        <end position="99"/>
    </location>
</feature>
<evidence type="ECO:0000256" key="1">
    <source>
        <dbReference type="SAM" id="Phobius"/>
    </source>
</evidence>
<evidence type="ECO:0000313" key="3">
    <source>
        <dbReference type="Proteomes" id="UP000509594"/>
    </source>
</evidence>
<feature type="transmembrane region" description="Helical" evidence="1">
    <location>
        <begin position="41"/>
        <end position="65"/>
    </location>
</feature>
<dbReference type="Proteomes" id="UP000509594">
    <property type="component" value="Chromosome"/>
</dbReference>
<keyword evidence="1" id="KW-0812">Transmembrane</keyword>